<sequence>MQNIAKYMGLLVAFAALTSCNDLDKIPLDQLSDGSYWKSNEDATKAVNDLYTCYPEWDGNGIIGLVDEAINSDDAVHGIKWSEGNLAKGIYDPQDFDWRTNYGTIRQANIILKKVPGTVAMTDAEKKTVMAQARFFRAYQYFQLIRQFGDVPYTDSPLELSDQENIVRNPKSEVYSHLMDDFDYAAANLPASWTGADDARITKGGALAMKARAALSQNDWQRARDAAKAVMDMNIYELYDAHNTGNYKKLFWSETDVNCKETILKRQFVANKKDWYLIGWEAFPTMGWGGLNPTQSLVDAFEDVNGAPIAQSTVYNAANPFANRDPRLEVVVLHDGETMYGKTLKVAPLQSCYPTGIGTHGDATATGYNQQKWLDPTCNPQTDGWHMGGDYKILRYAEVLLTYAEAENELSPLSASAFDAVNQVRRRVGMPDLQNTNPALPTYCGTQAALRERIHNEWRVEFALEGGHRQWDIRRWGIAAQVLNAPVYGLTYLLRAPHGSETAKPGDNNRVCDLYSSDPNAVRIKVRDGHYEAHNVLYPIPQKERDLNKKLTQNPGYPQ</sequence>
<evidence type="ECO:0000256" key="1">
    <source>
        <dbReference type="ARBA" id="ARBA00004442"/>
    </source>
</evidence>
<feature type="domain" description="RagB/SusD" evidence="6">
    <location>
        <begin position="282"/>
        <end position="557"/>
    </location>
</feature>
<evidence type="ECO:0000313" key="9">
    <source>
        <dbReference type="Proteomes" id="UP000190065"/>
    </source>
</evidence>
<evidence type="ECO:0000256" key="5">
    <source>
        <dbReference type="ARBA" id="ARBA00023237"/>
    </source>
</evidence>
<organism evidence="8 9">
    <name type="scientific">Segatella oulorum</name>
    <dbReference type="NCBI Taxonomy" id="28136"/>
    <lineage>
        <taxon>Bacteria</taxon>
        <taxon>Pseudomonadati</taxon>
        <taxon>Bacteroidota</taxon>
        <taxon>Bacteroidia</taxon>
        <taxon>Bacteroidales</taxon>
        <taxon>Prevotellaceae</taxon>
        <taxon>Segatella</taxon>
    </lineage>
</organism>
<comment type="subcellular location">
    <subcellularLocation>
        <location evidence="1">Cell outer membrane</location>
    </subcellularLocation>
</comment>
<dbReference type="InterPro" id="IPR033985">
    <property type="entry name" value="SusD-like_N"/>
</dbReference>
<dbReference type="GO" id="GO:0009279">
    <property type="term" value="C:cell outer membrane"/>
    <property type="evidence" value="ECO:0007669"/>
    <property type="project" value="UniProtKB-SubCell"/>
</dbReference>
<evidence type="ECO:0000313" key="8">
    <source>
        <dbReference type="EMBL" id="SJZ74703.1"/>
    </source>
</evidence>
<keyword evidence="3" id="KW-0732">Signal</keyword>
<protein>
    <submittedName>
        <fullName evidence="8">Starch-binding associating with outer membrane</fullName>
    </submittedName>
</protein>
<proteinExistence type="inferred from homology"/>
<dbReference type="Pfam" id="PF14322">
    <property type="entry name" value="SusD-like_3"/>
    <property type="match status" value="1"/>
</dbReference>
<dbReference type="SUPFAM" id="SSF48452">
    <property type="entry name" value="TPR-like"/>
    <property type="match status" value="1"/>
</dbReference>
<evidence type="ECO:0000256" key="4">
    <source>
        <dbReference type="ARBA" id="ARBA00023136"/>
    </source>
</evidence>
<dbReference type="Gene3D" id="1.25.40.390">
    <property type="match status" value="1"/>
</dbReference>
<dbReference type="InterPro" id="IPR012944">
    <property type="entry name" value="SusD_RagB_dom"/>
</dbReference>
<evidence type="ECO:0000259" key="7">
    <source>
        <dbReference type="Pfam" id="PF14322"/>
    </source>
</evidence>
<dbReference type="Proteomes" id="UP000190065">
    <property type="component" value="Unassembled WGS sequence"/>
</dbReference>
<dbReference type="CDD" id="cd08977">
    <property type="entry name" value="SusD"/>
    <property type="match status" value="1"/>
</dbReference>
<gene>
    <name evidence="8" type="ORF">SAMN02745202_00957</name>
</gene>
<dbReference type="AlphaFoldDB" id="A0A1T4N694"/>
<dbReference type="eggNOG" id="COG1435">
    <property type="taxonomic scope" value="Bacteria"/>
</dbReference>
<dbReference type="STRING" id="28136.SAMN02745202_00957"/>
<feature type="domain" description="SusD-like N-terminal" evidence="7">
    <location>
        <begin position="93"/>
        <end position="214"/>
    </location>
</feature>
<dbReference type="InterPro" id="IPR011990">
    <property type="entry name" value="TPR-like_helical_dom_sf"/>
</dbReference>
<evidence type="ECO:0000256" key="3">
    <source>
        <dbReference type="ARBA" id="ARBA00022729"/>
    </source>
</evidence>
<comment type="similarity">
    <text evidence="2">Belongs to the SusD family.</text>
</comment>
<dbReference type="EMBL" id="FUXK01000009">
    <property type="protein sequence ID" value="SJZ74703.1"/>
    <property type="molecule type" value="Genomic_DNA"/>
</dbReference>
<dbReference type="Pfam" id="PF07980">
    <property type="entry name" value="SusD_RagB"/>
    <property type="match status" value="1"/>
</dbReference>
<accession>A0A1T4N694</accession>
<dbReference type="RefSeq" id="WP_025071356.1">
    <property type="nucleotide sequence ID" value="NZ_CALIMT010000111.1"/>
</dbReference>
<dbReference type="PROSITE" id="PS51257">
    <property type="entry name" value="PROKAR_LIPOPROTEIN"/>
    <property type="match status" value="1"/>
</dbReference>
<evidence type="ECO:0000256" key="2">
    <source>
        <dbReference type="ARBA" id="ARBA00006275"/>
    </source>
</evidence>
<evidence type="ECO:0000259" key="6">
    <source>
        <dbReference type="Pfam" id="PF07980"/>
    </source>
</evidence>
<keyword evidence="4" id="KW-0472">Membrane</keyword>
<reference evidence="8 9" key="1">
    <citation type="submission" date="2017-02" db="EMBL/GenBank/DDBJ databases">
        <authorList>
            <person name="Peterson S.W."/>
        </authorList>
    </citation>
    <scope>NUCLEOTIDE SEQUENCE [LARGE SCALE GENOMIC DNA]</scope>
    <source>
        <strain evidence="8 9">ATCC 43324</strain>
    </source>
</reference>
<keyword evidence="5" id="KW-0998">Cell outer membrane</keyword>
<name>A0A1T4N694_9BACT</name>